<dbReference type="PANTHER" id="PTHR43097">
    <property type="entry name" value="GLUTAMINE-TRNA LIGASE"/>
    <property type="match status" value="1"/>
</dbReference>
<evidence type="ECO:0000256" key="5">
    <source>
        <dbReference type="ARBA" id="ARBA00023146"/>
    </source>
</evidence>
<dbReference type="GO" id="GO:0004819">
    <property type="term" value="F:glutamine-tRNA ligase activity"/>
    <property type="evidence" value="ECO:0007669"/>
    <property type="project" value="TreeGrafter"/>
</dbReference>
<keyword evidence="3 6" id="KW-0067">ATP-binding</keyword>
<dbReference type="GO" id="GO:0006425">
    <property type="term" value="P:glutaminyl-tRNA aminoacylation"/>
    <property type="evidence" value="ECO:0007669"/>
    <property type="project" value="TreeGrafter"/>
</dbReference>
<feature type="compositionally biased region" description="Acidic residues" evidence="7">
    <location>
        <begin position="89"/>
        <end position="98"/>
    </location>
</feature>
<dbReference type="InterPro" id="IPR020058">
    <property type="entry name" value="Glu/Gln-tRNA-synth_Ib_cat-dom"/>
</dbReference>
<evidence type="ECO:0000256" key="4">
    <source>
        <dbReference type="ARBA" id="ARBA00022917"/>
    </source>
</evidence>
<name>A0A7S4MQT6_9STRA</name>
<evidence type="ECO:0000256" key="6">
    <source>
        <dbReference type="RuleBase" id="RU363037"/>
    </source>
</evidence>
<keyword evidence="1 6" id="KW-0436">Ligase</keyword>
<dbReference type="EMBL" id="HBKQ01021250">
    <property type="protein sequence ID" value="CAE2237414.1"/>
    <property type="molecule type" value="Transcribed_RNA"/>
</dbReference>
<dbReference type="GO" id="GO:0005524">
    <property type="term" value="F:ATP binding"/>
    <property type="evidence" value="ECO:0007669"/>
    <property type="project" value="UniProtKB-KW"/>
</dbReference>
<comment type="similarity">
    <text evidence="6">Belongs to the class-I aminoacyl-tRNA synthetase family.</text>
</comment>
<evidence type="ECO:0000313" key="9">
    <source>
        <dbReference type="EMBL" id="CAE2237414.1"/>
    </source>
</evidence>
<dbReference type="Pfam" id="PF00749">
    <property type="entry name" value="tRNA-synt_1c"/>
    <property type="match status" value="1"/>
</dbReference>
<gene>
    <name evidence="9" type="ORF">OAUR00152_LOCUS14412</name>
</gene>
<protein>
    <recommendedName>
        <fullName evidence="8">Glutamyl/glutaminyl-tRNA synthetase class Ib catalytic domain-containing protein</fullName>
    </recommendedName>
</protein>
<dbReference type="GO" id="GO:0005829">
    <property type="term" value="C:cytosol"/>
    <property type="evidence" value="ECO:0007669"/>
    <property type="project" value="TreeGrafter"/>
</dbReference>
<feature type="region of interest" description="Disordered" evidence="7">
    <location>
        <begin position="79"/>
        <end position="106"/>
    </location>
</feature>
<feature type="domain" description="Glutamyl/glutaminyl-tRNA synthetase class Ib catalytic" evidence="8">
    <location>
        <begin position="107"/>
        <end position="171"/>
    </location>
</feature>
<dbReference type="SUPFAM" id="SSF52374">
    <property type="entry name" value="Nucleotidylyl transferase"/>
    <property type="match status" value="1"/>
</dbReference>
<dbReference type="PANTHER" id="PTHR43097:SF4">
    <property type="entry name" value="GLUTAMINE--TRNA LIGASE"/>
    <property type="match status" value="1"/>
</dbReference>
<evidence type="ECO:0000256" key="3">
    <source>
        <dbReference type="ARBA" id="ARBA00022840"/>
    </source>
</evidence>
<evidence type="ECO:0000256" key="1">
    <source>
        <dbReference type="ARBA" id="ARBA00022598"/>
    </source>
</evidence>
<evidence type="ECO:0000256" key="7">
    <source>
        <dbReference type="SAM" id="MobiDB-lite"/>
    </source>
</evidence>
<keyword evidence="5 6" id="KW-0030">Aminoacyl-tRNA synthetase</keyword>
<proteinExistence type="inferred from homology"/>
<accession>A0A7S4MQT6</accession>
<keyword evidence="2 6" id="KW-0547">Nucleotide-binding</keyword>
<keyword evidence="4 6" id="KW-0648">Protein biosynthesis</keyword>
<reference evidence="9" key="1">
    <citation type="submission" date="2021-01" db="EMBL/GenBank/DDBJ databases">
        <authorList>
            <person name="Corre E."/>
            <person name="Pelletier E."/>
            <person name="Niang G."/>
            <person name="Scheremetjew M."/>
            <person name="Finn R."/>
            <person name="Kale V."/>
            <person name="Holt S."/>
            <person name="Cochrane G."/>
            <person name="Meng A."/>
            <person name="Brown T."/>
            <person name="Cohen L."/>
        </authorList>
    </citation>
    <scope>NUCLEOTIDE SEQUENCE</scope>
    <source>
        <strain evidence="9">Isolate 1302-5</strain>
    </source>
</reference>
<evidence type="ECO:0000256" key="2">
    <source>
        <dbReference type="ARBA" id="ARBA00022741"/>
    </source>
</evidence>
<dbReference type="InterPro" id="IPR050132">
    <property type="entry name" value="Gln/Glu-tRNA_Ligase"/>
</dbReference>
<dbReference type="AlphaFoldDB" id="A0A7S4MQT6"/>
<organism evidence="9">
    <name type="scientific">Odontella aurita</name>
    <dbReference type="NCBI Taxonomy" id="265563"/>
    <lineage>
        <taxon>Eukaryota</taxon>
        <taxon>Sar</taxon>
        <taxon>Stramenopiles</taxon>
        <taxon>Ochrophyta</taxon>
        <taxon>Bacillariophyta</taxon>
        <taxon>Mediophyceae</taxon>
        <taxon>Biddulphiophycidae</taxon>
        <taxon>Eupodiscales</taxon>
        <taxon>Odontellaceae</taxon>
        <taxon>Odontella</taxon>
    </lineage>
</organism>
<evidence type="ECO:0000259" key="8">
    <source>
        <dbReference type="Pfam" id="PF00749"/>
    </source>
</evidence>
<dbReference type="Gene3D" id="3.90.800.10">
    <property type="entry name" value="Glutamyl-tRNA Synthetase, Domain 3"/>
    <property type="match status" value="1"/>
</dbReference>
<sequence>MGALVVAASVVEVEGSFLPSFASASSFTADTPPPGAGLGRLASSSSAFFASSRNFLKSGLRSIVPSYRSLRPDTLYLGGGAAAAAPSPEGEDEDEDDGSNNNPWYGPVRHTSDHFELIHDCAVELIKSGDAYVDSLSAEEMREYRGTLTEPGRNSPYRTRSIEENLDMFQKVSLDTKIL</sequence>